<evidence type="ECO:0000313" key="1">
    <source>
        <dbReference type="EMBL" id="KKK52467.1"/>
    </source>
</evidence>
<reference evidence="1" key="1">
    <citation type="journal article" date="2015" name="Nature">
        <title>Complex archaea that bridge the gap between prokaryotes and eukaryotes.</title>
        <authorList>
            <person name="Spang A."/>
            <person name="Saw J.H."/>
            <person name="Jorgensen S.L."/>
            <person name="Zaremba-Niedzwiedzka K."/>
            <person name="Martijn J."/>
            <person name="Lind A.E."/>
            <person name="van Eijk R."/>
            <person name="Schleper C."/>
            <person name="Guy L."/>
            <person name="Ettema T.J."/>
        </authorList>
    </citation>
    <scope>NUCLEOTIDE SEQUENCE</scope>
</reference>
<accession>A0A0F8W6U3</accession>
<proteinExistence type="predicted"/>
<name>A0A0F8W6U3_9ZZZZ</name>
<comment type="caution">
    <text evidence="1">The sequence shown here is derived from an EMBL/GenBank/DDBJ whole genome shotgun (WGS) entry which is preliminary data.</text>
</comment>
<organism evidence="1">
    <name type="scientific">marine sediment metagenome</name>
    <dbReference type="NCBI Taxonomy" id="412755"/>
    <lineage>
        <taxon>unclassified sequences</taxon>
        <taxon>metagenomes</taxon>
        <taxon>ecological metagenomes</taxon>
    </lineage>
</organism>
<gene>
    <name evidence="1" type="ORF">LCGC14_3104590</name>
</gene>
<feature type="non-terminal residue" evidence="1">
    <location>
        <position position="1"/>
    </location>
</feature>
<dbReference type="Gene3D" id="3.40.1350.10">
    <property type="match status" value="1"/>
</dbReference>
<protein>
    <submittedName>
        <fullName evidence="1">Uncharacterized protein</fullName>
    </submittedName>
</protein>
<dbReference type="InterPro" id="IPR011856">
    <property type="entry name" value="tRNA_endonuc-like_dom_sf"/>
</dbReference>
<dbReference type="EMBL" id="LAZR01067003">
    <property type="protein sequence ID" value="KKK52467.1"/>
    <property type="molecule type" value="Genomic_DNA"/>
</dbReference>
<sequence>EGTLLKSVMQLLQAHGFQVFRRNTGAVRATYTTKDGAARERFVRFSKPGAADIYGWQLLTGRHIEVEVKRLGQKPSDVQLEWLRHAKEDGCIAFWCDSMEAAIKGLKDGYTWDRWVKRKGS</sequence>
<dbReference type="AlphaFoldDB" id="A0A0F8W6U3"/>
<dbReference type="GO" id="GO:0003676">
    <property type="term" value="F:nucleic acid binding"/>
    <property type="evidence" value="ECO:0007669"/>
    <property type="project" value="InterPro"/>
</dbReference>